<dbReference type="AlphaFoldDB" id="A0A4Z2F9I9"/>
<dbReference type="Proteomes" id="UP000314294">
    <property type="component" value="Unassembled WGS sequence"/>
</dbReference>
<comment type="caution">
    <text evidence="1">The sequence shown here is derived from an EMBL/GenBank/DDBJ whole genome shotgun (WGS) entry which is preliminary data.</text>
</comment>
<proteinExistence type="predicted"/>
<gene>
    <name evidence="1" type="ORF">EYF80_051973</name>
</gene>
<organism evidence="1 2">
    <name type="scientific">Liparis tanakae</name>
    <name type="common">Tanaka's snailfish</name>
    <dbReference type="NCBI Taxonomy" id="230148"/>
    <lineage>
        <taxon>Eukaryota</taxon>
        <taxon>Metazoa</taxon>
        <taxon>Chordata</taxon>
        <taxon>Craniata</taxon>
        <taxon>Vertebrata</taxon>
        <taxon>Euteleostomi</taxon>
        <taxon>Actinopterygii</taxon>
        <taxon>Neopterygii</taxon>
        <taxon>Teleostei</taxon>
        <taxon>Neoteleostei</taxon>
        <taxon>Acanthomorphata</taxon>
        <taxon>Eupercaria</taxon>
        <taxon>Perciformes</taxon>
        <taxon>Cottioidei</taxon>
        <taxon>Cottales</taxon>
        <taxon>Liparidae</taxon>
        <taxon>Liparis</taxon>
    </lineage>
</organism>
<protein>
    <submittedName>
        <fullName evidence="1">Uncharacterized protein</fullName>
    </submittedName>
</protein>
<accession>A0A4Z2F9I9</accession>
<name>A0A4Z2F9I9_9TELE</name>
<sequence length="224" mass="23586">MEDLVSVKIMIHSSASCVVEAKTRVASDRVIDVDEARLLTAQHRQAGVDHLDGGVEASGFQQVALEHTGDAEAVIPPEAAFLGENKLVVPRGLLGVHHLGVVLTEDHREIDLSPLDGVGSAALQSLAAEDEIHIAEEEQRVVVELRGAQLQSQPPGEVAHHGDHGQVGFGIPPAVVSEQPAVLSSVRVAAAVHQDDGELDVLSGYQTHLLEVLHEADEGVVATG</sequence>
<dbReference type="EMBL" id="SRLO01001431">
    <property type="protein sequence ID" value="TNN37869.1"/>
    <property type="molecule type" value="Genomic_DNA"/>
</dbReference>
<evidence type="ECO:0000313" key="2">
    <source>
        <dbReference type="Proteomes" id="UP000314294"/>
    </source>
</evidence>
<reference evidence="1 2" key="1">
    <citation type="submission" date="2019-03" db="EMBL/GenBank/DDBJ databases">
        <title>First draft genome of Liparis tanakae, snailfish: a comprehensive survey of snailfish specific genes.</title>
        <authorList>
            <person name="Kim W."/>
            <person name="Song I."/>
            <person name="Jeong J.-H."/>
            <person name="Kim D."/>
            <person name="Kim S."/>
            <person name="Ryu S."/>
            <person name="Song J.Y."/>
            <person name="Lee S.K."/>
        </authorList>
    </citation>
    <scope>NUCLEOTIDE SEQUENCE [LARGE SCALE GENOMIC DNA]</scope>
    <source>
        <tissue evidence="1">Muscle</tissue>
    </source>
</reference>
<evidence type="ECO:0000313" key="1">
    <source>
        <dbReference type="EMBL" id="TNN37869.1"/>
    </source>
</evidence>
<keyword evidence="2" id="KW-1185">Reference proteome</keyword>